<dbReference type="PANTHER" id="PTHR27008">
    <property type="entry name" value="OS04G0122200 PROTEIN"/>
    <property type="match status" value="1"/>
</dbReference>
<dbReference type="FunFam" id="3.30.200.20:FF:000661">
    <property type="entry name" value="Serine-threonine protein kinase plant-type"/>
    <property type="match status" value="1"/>
</dbReference>
<evidence type="ECO:0000256" key="15">
    <source>
        <dbReference type="ARBA" id="ARBA00022840"/>
    </source>
</evidence>
<name>A0A067DP08_CITSI</name>
<keyword evidence="12" id="KW-0677">Repeat</keyword>
<dbReference type="InterPro" id="IPR001245">
    <property type="entry name" value="Ser-Thr/Tyr_kinase_cat_dom"/>
</dbReference>
<feature type="binding site" evidence="22">
    <location>
        <position position="321"/>
    </location>
    <ligand>
        <name>ATP</name>
        <dbReference type="ChEBI" id="CHEBI:30616"/>
    </ligand>
</feature>
<dbReference type="Gene3D" id="1.10.510.10">
    <property type="entry name" value="Transferase(Phosphotransferase) domain 1"/>
    <property type="match status" value="1"/>
</dbReference>
<dbReference type="InterPro" id="IPR008271">
    <property type="entry name" value="Ser/Thr_kinase_AS"/>
</dbReference>
<feature type="transmembrane region" description="Helical" evidence="23">
    <location>
        <begin position="238"/>
        <end position="257"/>
    </location>
</feature>
<proteinExistence type="inferred from homology"/>
<dbReference type="InterPro" id="IPR032675">
    <property type="entry name" value="LRR_dom_sf"/>
</dbReference>
<keyword evidence="19" id="KW-0325">Glycoprotein</keyword>
<dbReference type="InterPro" id="IPR017441">
    <property type="entry name" value="Protein_kinase_ATP_BS"/>
</dbReference>
<evidence type="ECO:0000256" key="1">
    <source>
        <dbReference type="ARBA" id="ARBA00004162"/>
    </source>
</evidence>
<evidence type="ECO:0000256" key="17">
    <source>
        <dbReference type="ARBA" id="ARBA00023136"/>
    </source>
</evidence>
<evidence type="ECO:0000256" key="6">
    <source>
        <dbReference type="ARBA" id="ARBA00022527"/>
    </source>
</evidence>
<dbReference type="PaxDb" id="2711-XP_006485449.1"/>
<keyword evidence="6" id="KW-0723">Serine/threonine-protein kinase</keyword>
<keyword evidence="14" id="KW-0418">Kinase</keyword>
<keyword evidence="16 23" id="KW-1133">Transmembrane helix</keyword>
<evidence type="ECO:0000256" key="9">
    <source>
        <dbReference type="ARBA" id="ARBA00022679"/>
    </source>
</evidence>
<dbReference type="InterPro" id="IPR001611">
    <property type="entry name" value="Leu-rich_rpt"/>
</dbReference>
<evidence type="ECO:0000256" key="20">
    <source>
        <dbReference type="ARBA" id="ARBA00047899"/>
    </source>
</evidence>
<dbReference type="PROSITE" id="PS00108">
    <property type="entry name" value="PROTEIN_KINASE_ST"/>
    <property type="match status" value="1"/>
</dbReference>
<feature type="domain" description="Protein kinase" evidence="24">
    <location>
        <begin position="293"/>
        <end position="573"/>
    </location>
</feature>
<dbReference type="FunFam" id="3.80.10.10:FF:000041">
    <property type="entry name" value="LRR receptor-like serine/threonine-protein kinase ERECTA"/>
    <property type="match status" value="1"/>
</dbReference>
<evidence type="ECO:0000256" key="3">
    <source>
        <dbReference type="ARBA" id="ARBA00009592"/>
    </source>
</evidence>
<keyword evidence="9" id="KW-0808">Transferase</keyword>
<dbReference type="SUPFAM" id="SSF56112">
    <property type="entry name" value="Protein kinase-like (PK-like)"/>
    <property type="match status" value="1"/>
</dbReference>
<evidence type="ECO:0000256" key="8">
    <source>
        <dbReference type="ARBA" id="ARBA00022614"/>
    </source>
</evidence>
<dbReference type="Pfam" id="PF07714">
    <property type="entry name" value="PK_Tyr_Ser-Thr"/>
    <property type="match status" value="1"/>
</dbReference>
<accession>A0A067DP08</accession>
<dbReference type="PANTHER" id="PTHR27008:SF585">
    <property type="entry name" value="PROTEIN KINASE DOMAIN-CONTAINING PROTEIN"/>
    <property type="match status" value="1"/>
</dbReference>
<comment type="catalytic activity">
    <reaction evidence="20">
        <text>L-threonyl-[protein] + ATP = O-phospho-L-threonyl-[protein] + ADP + H(+)</text>
        <dbReference type="Rhea" id="RHEA:46608"/>
        <dbReference type="Rhea" id="RHEA-COMP:11060"/>
        <dbReference type="Rhea" id="RHEA-COMP:11605"/>
        <dbReference type="ChEBI" id="CHEBI:15378"/>
        <dbReference type="ChEBI" id="CHEBI:30013"/>
        <dbReference type="ChEBI" id="CHEBI:30616"/>
        <dbReference type="ChEBI" id="CHEBI:61977"/>
        <dbReference type="ChEBI" id="CHEBI:456216"/>
        <dbReference type="EC" id="2.7.11.1"/>
    </reaction>
</comment>
<dbReference type="FunFam" id="1.10.510.10:FF:000358">
    <property type="entry name" value="Putative leucine-rich repeat receptor-like serine/threonine-protein kinase"/>
    <property type="match status" value="1"/>
</dbReference>
<dbReference type="EC" id="2.7.11.1" evidence="4"/>
<dbReference type="Gene3D" id="3.80.10.10">
    <property type="entry name" value="Ribonuclease Inhibitor"/>
    <property type="match status" value="1"/>
</dbReference>
<dbReference type="InterPro" id="IPR011009">
    <property type="entry name" value="Kinase-like_dom_sf"/>
</dbReference>
<evidence type="ECO:0000256" key="19">
    <source>
        <dbReference type="ARBA" id="ARBA00023180"/>
    </source>
</evidence>
<evidence type="ECO:0000256" key="10">
    <source>
        <dbReference type="ARBA" id="ARBA00022692"/>
    </source>
</evidence>
<dbReference type="PRINTS" id="PR00019">
    <property type="entry name" value="LEURICHRPT"/>
</dbReference>
<evidence type="ECO:0000256" key="18">
    <source>
        <dbReference type="ARBA" id="ARBA00023170"/>
    </source>
</evidence>
<dbReference type="InterPro" id="IPR000719">
    <property type="entry name" value="Prot_kinase_dom"/>
</dbReference>
<comment type="similarity">
    <text evidence="3">Belongs to the RLP family.</text>
</comment>
<reference evidence="25 26" key="1">
    <citation type="submission" date="2014-04" db="EMBL/GenBank/DDBJ databases">
        <authorList>
            <consortium name="International Citrus Genome Consortium"/>
            <person name="Gmitter F."/>
            <person name="Chen C."/>
            <person name="Farmerie W."/>
            <person name="Harkins T."/>
            <person name="Desany B."/>
            <person name="Mohiuddin M."/>
            <person name="Kodira C."/>
            <person name="Borodovsky M."/>
            <person name="Lomsadze A."/>
            <person name="Burns P."/>
            <person name="Jenkins J."/>
            <person name="Prochnik S."/>
            <person name="Shu S."/>
            <person name="Chapman J."/>
            <person name="Pitluck S."/>
            <person name="Schmutz J."/>
            <person name="Rokhsar D."/>
        </authorList>
    </citation>
    <scope>NUCLEOTIDE SEQUENCE</scope>
</reference>
<dbReference type="AlphaFoldDB" id="A0A067DP08"/>
<evidence type="ECO:0000256" key="12">
    <source>
        <dbReference type="ARBA" id="ARBA00022737"/>
    </source>
</evidence>
<dbReference type="eggNOG" id="KOG1075">
    <property type="taxonomic scope" value="Eukaryota"/>
</dbReference>
<keyword evidence="17 23" id="KW-0472">Membrane</keyword>
<comment type="subcellular location">
    <subcellularLocation>
        <location evidence="1">Cell membrane</location>
        <topology evidence="1">Single-pass membrane protein</topology>
    </subcellularLocation>
    <subcellularLocation>
        <location evidence="2">Membrane</location>
        <topology evidence="2">Single-pass type I membrane protein</topology>
    </subcellularLocation>
</comment>
<dbReference type="Gene3D" id="3.30.200.20">
    <property type="entry name" value="Phosphorylase Kinase, domain 1"/>
    <property type="match status" value="1"/>
</dbReference>
<keyword evidence="11" id="KW-0732">Signal</keyword>
<comment type="catalytic activity">
    <reaction evidence="21">
        <text>L-seryl-[protein] + ATP = O-phospho-L-seryl-[protein] + ADP + H(+)</text>
        <dbReference type="Rhea" id="RHEA:17989"/>
        <dbReference type="Rhea" id="RHEA-COMP:9863"/>
        <dbReference type="Rhea" id="RHEA-COMP:11604"/>
        <dbReference type="ChEBI" id="CHEBI:15378"/>
        <dbReference type="ChEBI" id="CHEBI:29999"/>
        <dbReference type="ChEBI" id="CHEBI:30616"/>
        <dbReference type="ChEBI" id="CHEBI:83421"/>
        <dbReference type="ChEBI" id="CHEBI:456216"/>
        <dbReference type="EC" id="2.7.11.1"/>
    </reaction>
</comment>
<keyword evidence="26" id="KW-1185">Reference proteome</keyword>
<sequence length="581" mass="65080">MGRMQQLQGIGLADNHLQGSIPYDLCQLKRLNSLSLQGNKLNGSIPTCLASLTSLRELRLNSNKLTSSIPSALWALEYILYVNLSSNYLTGSLTSDIQNMKVLIDLDLSRNQLSGDIPKTIAGLKDLTNLSLAGNQFQGPIPESFGSLISLESLDLSSNNLSEGIPKSLVALSHLKQFNVSHNRLEGEIPTEGPFRNFSAQSFHWNYALCGPQRLQVPPCKEDKNKGFKKVALLVLKYIFPPIICVVLIALVFIFFLRRRNRSTKSPDDEELFSLATWRRTSYLDLERATDGFNECNLLGSGGFGSVYKGILSDGTTVAIKIFNLQLEQAFRSFNSECEVLRNVRHRNLIKILSSCCNTNFKALVLEFMPNGSLDKWLYSHNYFQDIPDRLNIMIDVALALEYLHHGHSTPVVHCDLKPSNILLDENMVAHVSDFGISKLLGEGDDSVIQTMTIATIGYMAPEFGSEGNVSSKCDVYSYGILLLETFTRKKPTDEMFTGEMNLKNWVKESLPHGLPKIADANLLREENFFSARMDCLLSIFHLALDCCAELPDQRLYMKDAATKLKKIRDKFLEDANTLRL</sequence>
<dbReference type="GO" id="GO:0004674">
    <property type="term" value="F:protein serine/threonine kinase activity"/>
    <property type="evidence" value="ECO:0007669"/>
    <property type="project" value="UniProtKB-KW"/>
</dbReference>
<evidence type="ECO:0000256" key="14">
    <source>
        <dbReference type="ARBA" id="ARBA00022777"/>
    </source>
</evidence>
<keyword evidence="10 23" id="KW-0812">Transmembrane</keyword>
<dbReference type="SUPFAM" id="SSF52058">
    <property type="entry name" value="L domain-like"/>
    <property type="match status" value="1"/>
</dbReference>
<gene>
    <name evidence="25" type="ORF">CISIN_1g008012mg</name>
</gene>
<dbReference type="GO" id="GO:0005524">
    <property type="term" value="F:ATP binding"/>
    <property type="evidence" value="ECO:0007669"/>
    <property type="project" value="UniProtKB-UniRule"/>
</dbReference>
<evidence type="ECO:0000256" key="16">
    <source>
        <dbReference type="ARBA" id="ARBA00022989"/>
    </source>
</evidence>
<evidence type="ECO:0000256" key="21">
    <source>
        <dbReference type="ARBA" id="ARBA00048679"/>
    </source>
</evidence>
<evidence type="ECO:0000313" key="26">
    <source>
        <dbReference type="Proteomes" id="UP000027120"/>
    </source>
</evidence>
<keyword evidence="18" id="KW-0675">Receptor</keyword>
<dbReference type="EMBL" id="KK785387">
    <property type="protein sequence ID" value="KDO43310.1"/>
    <property type="molecule type" value="Genomic_DNA"/>
</dbReference>
<dbReference type="FunFam" id="3.80.10.10:FF:000111">
    <property type="entry name" value="LRR receptor-like serine/threonine-protein kinase ERECTA"/>
    <property type="match status" value="1"/>
</dbReference>
<dbReference type="GO" id="GO:0005886">
    <property type="term" value="C:plasma membrane"/>
    <property type="evidence" value="ECO:0007669"/>
    <property type="project" value="UniProtKB-SubCell"/>
</dbReference>
<dbReference type="Pfam" id="PF13855">
    <property type="entry name" value="LRR_8"/>
    <property type="match status" value="2"/>
</dbReference>
<keyword evidence="15 22" id="KW-0067">ATP-binding</keyword>
<organism evidence="25 26">
    <name type="scientific">Citrus sinensis</name>
    <name type="common">Sweet orange</name>
    <name type="synonym">Citrus aurantium var. sinensis</name>
    <dbReference type="NCBI Taxonomy" id="2711"/>
    <lineage>
        <taxon>Eukaryota</taxon>
        <taxon>Viridiplantae</taxon>
        <taxon>Streptophyta</taxon>
        <taxon>Embryophyta</taxon>
        <taxon>Tracheophyta</taxon>
        <taxon>Spermatophyta</taxon>
        <taxon>Magnoliopsida</taxon>
        <taxon>eudicotyledons</taxon>
        <taxon>Gunneridae</taxon>
        <taxon>Pentapetalae</taxon>
        <taxon>rosids</taxon>
        <taxon>malvids</taxon>
        <taxon>Sapindales</taxon>
        <taxon>Rutaceae</taxon>
        <taxon>Aurantioideae</taxon>
        <taxon>Citrus</taxon>
    </lineage>
</organism>
<protein>
    <recommendedName>
        <fullName evidence="4">non-specific serine/threonine protein kinase</fullName>
        <ecNumber evidence="4">2.7.11.1</ecNumber>
    </recommendedName>
</protein>
<keyword evidence="13 22" id="KW-0547">Nucleotide-binding</keyword>
<evidence type="ECO:0000256" key="13">
    <source>
        <dbReference type="ARBA" id="ARBA00022741"/>
    </source>
</evidence>
<dbReference type="InterPro" id="IPR003591">
    <property type="entry name" value="Leu-rich_rpt_typical-subtyp"/>
</dbReference>
<evidence type="ECO:0000313" key="25">
    <source>
        <dbReference type="EMBL" id="KDO43310.1"/>
    </source>
</evidence>
<keyword evidence="5" id="KW-1003">Cell membrane</keyword>
<evidence type="ECO:0000256" key="5">
    <source>
        <dbReference type="ARBA" id="ARBA00022475"/>
    </source>
</evidence>
<dbReference type="PROSITE" id="PS50011">
    <property type="entry name" value="PROTEIN_KINASE_DOM"/>
    <property type="match status" value="1"/>
</dbReference>
<evidence type="ECO:0000256" key="7">
    <source>
        <dbReference type="ARBA" id="ARBA00022553"/>
    </source>
</evidence>
<dbReference type="Pfam" id="PF00560">
    <property type="entry name" value="LRR_1"/>
    <property type="match status" value="2"/>
</dbReference>
<dbReference type="SMR" id="A0A067DP08"/>
<dbReference type="SMART" id="SM00369">
    <property type="entry name" value="LRR_TYP"/>
    <property type="match status" value="4"/>
</dbReference>
<evidence type="ECO:0000256" key="22">
    <source>
        <dbReference type="PROSITE-ProRule" id="PRU10141"/>
    </source>
</evidence>
<dbReference type="PROSITE" id="PS00107">
    <property type="entry name" value="PROTEIN_KINASE_ATP"/>
    <property type="match status" value="1"/>
</dbReference>
<evidence type="ECO:0000256" key="23">
    <source>
        <dbReference type="SAM" id="Phobius"/>
    </source>
</evidence>
<evidence type="ECO:0000256" key="2">
    <source>
        <dbReference type="ARBA" id="ARBA00004479"/>
    </source>
</evidence>
<keyword evidence="8" id="KW-0433">Leucine-rich repeat</keyword>
<evidence type="ECO:0000256" key="4">
    <source>
        <dbReference type="ARBA" id="ARBA00012513"/>
    </source>
</evidence>
<dbReference type="Proteomes" id="UP000027120">
    <property type="component" value="Unassembled WGS sequence"/>
</dbReference>
<evidence type="ECO:0000259" key="24">
    <source>
        <dbReference type="PROSITE" id="PS50011"/>
    </source>
</evidence>
<dbReference type="InterPro" id="IPR051809">
    <property type="entry name" value="Plant_receptor-like_S/T_kinase"/>
</dbReference>
<evidence type="ECO:0000256" key="11">
    <source>
        <dbReference type="ARBA" id="ARBA00022729"/>
    </source>
</evidence>
<keyword evidence="7" id="KW-0597">Phosphoprotein</keyword>
<dbReference type="SMART" id="SM00220">
    <property type="entry name" value="S_TKc"/>
    <property type="match status" value="1"/>
</dbReference>